<proteinExistence type="predicted"/>
<dbReference type="PRINTS" id="PR01806">
    <property type="entry name" value="VIRFACTRMVIN"/>
</dbReference>
<feature type="transmembrane region" description="Helical" evidence="8">
    <location>
        <begin position="109"/>
        <end position="132"/>
    </location>
</feature>
<evidence type="ECO:0000256" key="6">
    <source>
        <dbReference type="ARBA" id="ARBA00022989"/>
    </source>
</evidence>
<evidence type="ECO:0000256" key="7">
    <source>
        <dbReference type="ARBA" id="ARBA00023136"/>
    </source>
</evidence>
<keyword evidence="2" id="KW-1003">Cell membrane</keyword>
<comment type="caution">
    <text evidence="9">The sequence shown here is derived from an EMBL/GenBank/DDBJ whole genome shotgun (WGS) entry which is preliminary data.</text>
</comment>
<keyword evidence="5" id="KW-0573">Peptidoglycan synthesis</keyword>
<sequence>MSDTVDEVDDTRRPVGEKAKQSILASSAVMAAGTTFSRLSGFIRSALLVAALASGLQGDVFQVANTVPNMLYILLAGGVFNAVLVPQLVRALKNDPDGGEAYTNRVVTLAALFLGTVTVLLVALAPLVMQVMLDNEYDAAALAGHRESAIMLARYCLPQVFFYGMFVLVGQVLNARGNFGPMMWAPIANNVIAVGVLVTYLFVFGPAADKDDVLTPGREALLGIGSTVGIAVQFLILLPVLRRVGFRYRPRFDFRGTGLGHTLRLGLWTVLFVIVNQAAYVVVTRLATSGTADGGTGATVYANSFLVTMLPHGIITVSLVTALLPRLSSYAAEGRPERIGVTLASTLRTAMLVVLPFAALLPVLGGDIANVIYGFGAGDGSAGDYALTLAVFGAALVVFTIHYFMLRGFYSLEQTRAVFLIQCVVGTVNVVAAVVLVGLTSAQHTAPALAASYALAYLVGSVVSWSVLRRRVGGLDEGRTVRFGIRLVIVVALSTGLSYAVWWLLRGSDPDPAQALSLLRGAVVGVVQLVAFLVLTRVFRIREVAEIVDPVRNAVLRRLGRG</sequence>
<evidence type="ECO:0000256" key="4">
    <source>
        <dbReference type="ARBA" id="ARBA00022960"/>
    </source>
</evidence>
<evidence type="ECO:0008006" key="11">
    <source>
        <dbReference type="Google" id="ProtNLM"/>
    </source>
</evidence>
<feature type="transmembrane region" description="Helical" evidence="8">
    <location>
        <begin position="262"/>
        <end position="283"/>
    </location>
</feature>
<dbReference type="InterPro" id="IPR051050">
    <property type="entry name" value="Lipid_II_flippase_MurJ/MviN"/>
</dbReference>
<dbReference type="InterPro" id="IPR004268">
    <property type="entry name" value="MurJ"/>
</dbReference>
<dbReference type="NCBIfam" id="TIGR01695">
    <property type="entry name" value="murJ_mviN"/>
    <property type="match status" value="1"/>
</dbReference>
<feature type="transmembrane region" description="Helical" evidence="8">
    <location>
        <begin position="345"/>
        <end position="365"/>
    </location>
</feature>
<dbReference type="CDD" id="cd13123">
    <property type="entry name" value="MATE_MurJ_like"/>
    <property type="match status" value="1"/>
</dbReference>
<dbReference type="RefSeq" id="WP_229721396.1">
    <property type="nucleotide sequence ID" value="NZ_BMCK01000001.1"/>
</dbReference>
<feature type="transmembrane region" description="Helical" evidence="8">
    <location>
        <begin position="152"/>
        <end position="175"/>
    </location>
</feature>
<evidence type="ECO:0000313" key="9">
    <source>
        <dbReference type="EMBL" id="GGD11623.1"/>
    </source>
</evidence>
<feature type="transmembrane region" description="Helical" evidence="8">
    <location>
        <begin position="448"/>
        <end position="468"/>
    </location>
</feature>
<evidence type="ECO:0000256" key="2">
    <source>
        <dbReference type="ARBA" id="ARBA00022475"/>
    </source>
</evidence>
<organism evidence="9 10">
    <name type="scientific">Nocardioides daphniae</name>
    <dbReference type="NCBI Taxonomy" id="402297"/>
    <lineage>
        <taxon>Bacteria</taxon>
        <taxon>Bacillati</taxon>
        <taxon>Actinomycetota</taxon>
        <taxon>Actinomycetes</taxon>
        <taxon>Propionibacteriales</taxon>
        <taxon>Nocardioidaceae</taxon>
        <taxon>Nocardioides</taxon>
    </lineage>
</organism>
<keyword evidence="10" id="KW-1185">Reference proteome</keyword>
<evidence type="ECO:0000256" key="1">
    <source>
        <dbReference type="ARBA" id="ARBA00004651"/>
    </source>
</evidence>
<evidence type="ECO:0000313" key="10">
    <source>
        <dbReference type="Proteomes" id="UP000630594"/>
    </source>
</evidence>
<keyword evidence="6 8" id="KW-1133">Transmembrane helix</keyword>
<evidence type="ECO:0000256" key="8">
    <source>
        <dbReference type="SAM" id="Phobius"/>
    </source>
</evidence>
<feature type="transmembrane region" description="Helical" evidence="8">
    <location>
        <begin position="220"/>
        <end position="241"/>
    </location>
</feature>
<feature type="transmembrane region" description="Helical" evidence="8">
    <location>
        <begin position="70"/>
        <end position="89"/>
    </location>
</feature>
<gene>
    <name evidence="9" type="ORF">GCM10007231_08040</name>
</gene>
<evidence type="ECO:0000256" key="5">
    <source>
        <dbReference type="ARBA" id="ARBA00022984"/>
    </source>
</evidence>
<dbReference type="EMBL" id="BMCK01000001">
    <property type="protein sequence ID" value="GGD11623.1"/>
    <property type="molecule type" value="Genomic_DNA"/>
</dbReference>
<accession>A0ABQ1Q2M9</accession>
<dbReference type="Proteomes" id="UP000630594">
    <property type="component" value="Unassembled WGS sequence"/>
</dbReference>
<keyword evidence="4" id="KW-0133">Cell shape</keyword>
<reference evidence="10" key="1">
    <citation type="journal article" date="2019" name="Int. J. Syst. Evol. Microbiol.">
        <title>The Global Catalogue of Microorganisms (GCM) 10K type strain sequencing project: providing services to taxonomists for standard genome sequencing and annotation.</title>
        <authorList>
            <consortium name="The Broad Institute Genomics Platform"/>
            <consortium name="The Broad Institute Genome Sequencing Center for Infectious Disease"/>
            <person name="Wu L."/>
            <person name="Ma J."/>
        </authorList>
    </citation>
    <scope>NUCLEOTIDE SEQUENCE [LARGE SCALE GENOMIC DNA]</scope>
    <source>
        <strain evidence="10">CCM 7403</strain>
    </source>
</reference>
<feature type="transmembrane region" description="Helical" evidence="8">
    <location>
        <begin position="385"/>
        <end position="406"/>
    </location>
</feature>
<dbReference type="PANTHER" id="PTHR47019">
    <property type="entry name" value="LIPID II FLIPPASE MURJ"/>
    <property type="match status" value="1"/>
</dbReference>
<dbReference type="Pfam" id="PF03023">
    <property type="entry name" value="MurJ"/>
    <property type="match status" value="1"/>
</dbReference>
<dbReference type="PANTHER" id="PTHR47019:SF1">
    <property type="entry name" value="LIPID II FLIPPASE MURJ"/>
    <property type="match status" value="1"/>
</dbReference>
<keyword evidence="7 8" id="KW-0472">Membrane</keyword>
<feature type="transmembrane region" description="Helical" evidence="8">
    <location>
        <begin position="517"/>
        <end position="535"/>
    </location>
</feature>
<feature type="transmembrane region" description="Helical" evidence="8">
    <location>
        <begin position="418"/>
        <end position="442"/>
    </location>
</feature>
<name>A0ABQ1Q2M9_9ACTN</name>
<feature type="transmembrane region" description="Helical" evidence="8">
    <location>
        <begin position="480"/>
        <end position="505"/>
    </location>
</feature>
<keyword evidence="3 8" id="KW-0812">Transmembrane</keyword>
<evidence type="ECO:0000256" key="3">
    <source>
        <dbReference type="ARBA" id="ARBA00022692"/>
    </source>
</evidence>
<protein>
    <recommendedName>
        <fullName evidence="11">Murein biosynthesis integral membrane protein MurJ</fullName>
    </recommendedName>
</protein>
<comment type="subcellular location">
    <subcellularLocation>
        <location evidence="1">Cell membrane</location>
        <topology evidence="1">Multi-pass membrane protein</topology>
    </subcellularLocation>
</comment>
<feature type="transmembrane region" description="Helical" evidence="8">
    <location>
        <begin position="187"/>
        <end position="208"/>
    </location>
</feature>
<feature type="transmembrane region" description="Helical" evidence="8">
    <location>
        <begin position="303"/>
        <end position="324"/>
    </location>
</feature>